<comment type="caution">
    <text evidence="4">The sequence shown here is derived from an EMBL/GenBank/DDBJ whole genome shotgun (WGS) entry which is preliminary data.</text>
</comment>
<dbReference type="EMBL" id="BTGC01000003">
    <property type="protein sequence ID" value="GMM50394.1"/>
    <property type="molecule type" value="Genomic_DNA"/>
</dbReference>
<dbReference type="SUPFAM" id="SSF52821">
    <property type="entry name" value="Rhodanese/Cell cycle control phosphatase"/>
    <property type="match status" value="2"/>
</dbReference>
<keyword evidence="2" id="KW-0677">Repeat</keyword>
<evidence type="ECO:0000313" key="5">
    <source>
        <dbReference type="Proteomes" id="UP001362899"/>
    </source>
</evidence>
<reference evidence="4 5" key="1">
    <citation type="journal article" date="2023" name="Elife">
        <title>Identification of key yeast species and microbe-microbe interactions impacting larval growth of Drosophila in the wild.</title>
        <authorList>
            <person name="Mure A."/>
            <person name="Sugiura Y."/>
            <person name="Maeda R."/>
            <person name="Honda K."/>
            <person name="Sakurai N."/>
            <person name="Takahashi Y."/>
            <person name="Watada M."/>
            <person name="Katoh T."/>
            <person name="Gotoh A."/>
            <person name="Gotoh Y."/>
            <person name="Taniguchi I."/>
            <person name="Nakamura K."/>
            <person name="Hayashi T."/>
            <person name="Katayama T."/>
            <person name="Uemura T."/>
            <person name="Hattori Y."/>
        </authorList>
    </citation>
    <scope>NUCLEOTIDE SEQUENCE [LARGE SCALE GENOMIC DNA]</scope>
    <source>
        <strain evidence="4 5">SB-73</strain>
    </source>
</reference>
<organism evidence="4 5">
    <name type="scientific">Starmerella bacillaris</name>
    <name type="common">Yeast</name>
    <name type="synonym">Candida zemplinina</name>
    <dbReference type="NCBI Taxonomy" id="1247836"/>
    <lineage>
        <taxon>Eukaryota</taxon>
        <taxon>Fungi</taxon>
        <taxon>Dikarya</taxon>
        <taxon>Ascomycota</taxon>
        <taxon>Saccharomycotina</taxon>
        <taxon>Dipodascomycetes</taxon>
        <taxon>Dipodascales</taxon>
        <taxon>Trichomonascaceae</taxon>
        <taxon>Starmerella</taxon>
    </lineage>
</organism>
<sequence>MRNIELQVRPPSAVILMSATIPTITAVEFLRLQSEEDSNLVVLDCTILKSESNGYDNYLLEHIKNAKYFHYLDVTSKSLYPSMMPKSFSEFSDKVGKLGIKSTDKIVIYDRVGFLGSPRATFVFSSFNHPYVACLDSYEAYKQLGGAIESGNTNSLDKLMLNSSDSENNVNKSYAESTDKPPKMWFNLEEVVNLYKSGDYKNYNVIDTRPESMYLESHLISAINIPPPSVLTDNGSNVKQFKDKTQLKQLLIGKNVDMAKPTLMYCNTATTACVVKAAIDSVLLNPAIIYDGSMTEYKSVGPKEYLTSQ</sequence>
<dbReference type="InterPro" id="IPR045078">
    <property type="entry name" value="TST/MPST-like"/>
</dbReference>
<evidence type="ECO:0000313" key="4">
    <source>
        <dbReference type="EMBL" id="GMM50394.1"/>
    </source>
</evidence>
<keyword evidence="5" id="KW-1185">Reference proteome</keyword>
<proteinExistence type="predicted"/>
<dbReference type="InterPro" id="IPR036873">
    <property type="entry name" value="Rhodanese-like_dom_sf"/>
</dbReference>
<dbReference type="Proteomes" id="UP001362899">
    <property type="component" value="Unassembled WGS sequence"/>
</dbReference>
<dbReference type="PANTHER" id="PTHR11364">
    <property type="entry name" value="THIOSULFATE SULFERTANSFERASE"/>
    <property type="match status" value="1"/>
</dbReference>
<accession>A0AAV5RFP7</accession>
<dbReference type="AlphaFoldDB" id="A0AAV5RFP7"/>
<keyword evidence="1" id="KW-0808">Transferase</keyword>
<dbReference type="GO" id="GO:0005739">
    <property type="term" value="C:mitochondrion"/>
    <property type="evidence" value="ECO:0007669"/>
    <property type="project" value="TreeGrafter"/>
</dbReference>
<dbReference type="Pfam" id="PF00581">
    <property type="entry name" value="Rhodanese"/>
    <property type="match status" value="1"/>
</dbReference>
<evidence type="ECO:0000256" key="1">
    <source>
        <dbReference type="ARBA" id="ARBA00022679"/>
    </source>
</evidence>
<evidence type="ECO:0000256" key="2">
    <source>
        <dbReference type="ARBA" id="ARBA00022737"/>
    </source>
</evidence>
<dbReference type="Gene3D" id="3.40.250.10">
    <property type="entry name" value="Rhodanese-like domain"/>
    <property type="match status" value="2"/>
</dbReference>
<dbReference type="InterPro" id="IPR001763">
    <property type="entry name" value="Rhodanese-like_dom"/>
</dbReference>
<name>A0AAV5RFP7_STABA</name>
<gene>
    <name evidence="4" type="ORF">DASB73_013520</name>
</gene>
<dbReference type="GO" id="GO:0004792">
    <property type="term" value="F:thiosulfate-cyanide sulfurtransferase activity"/>
    <property type="evidence" value="ECO:0007669"/>
    <property type="project" value="TreeGrafter"/>
</dbReference>
<feature type="domain" description="Rhodanese" evidence="3">
    <location>
        <begin position="36"/>
        <end position="150"/>
    </location>
</feature>
<protein>
    <submittedName>
        <fullName evidence="4">Thiosulfate sulfurtransferase</fullName>
    </submittedName>
</protein>
<feature type="domain" description="Rhodanese" evidence="3">
    <location>
        <begin position="199"/>
        <end position="306"/>
    </location>
</feature>
<evidence type="ECO:0000259" key="3">
    <source>
        <dbReference type="PROSITE" id="PS50206"/>
    </source>
</evidence>
<dbReference type="PROSITE" id="PS50206">
    <property type="entry name" value="RHODANESE_3"/>
    <property type="match status" value="2"/>
</dbReference>
<dbReference type="SMART" id="SM00450">
    <property type="entry name" value="RHOD"/>
    <property type="match status" value="2"/>
</dbReference>
<dbReference type="PANTHER" id="PTHR11364:SF27">
    <property type="entry name" value="SULFURTRANSFERASE"/>
    <property type="match status" value="1"/>
</dbReference>